<evidence type="ECO:0000256" key="1">
    <source>
        <dbReference type="SAM" id="MobiDB-lite"/>
    </source>
</evidence>
<feature type="compositionally biased region" description="Basic and acidic residues" evidence="1">
    <location>
        <begin position="444"/>
        <end position="453"/>
    </location>
</feature>
<comment type="caution">
    <text evidence="2">The sequence shown here is derived from an EMBL/GenBank/DDBJ whole genome shotgun (WGS) entry which is preliminary data.</text>
</comment>
<protein>
    <submittedName>
        <fullName evidence="2">Uncharacterized protein</fullName>
    </submittedName>
</protein>
<dbReference type="STRING" id="139825.A0A401GB13"/>
<proteinExistence type="predicted"/>
<name>A0A401GB13_9APHY</name>
<feature type="compositionally biased region" description="Basic and acidic residues" evidence="1">
    <location>
        <begin position="27"/>
        <end position="36"/>
    </location>
</feature>
<feature type="compositionally biased region" description="Basic and acidic residues" evidence="1">
    <location>
        <begin position="47"/>
        <end position="61"/>
    </location>
</feature>
<dbReference type="Proteomes" id="UP000287166">
    <property type="component" value="Unassembled WGS sequence"/>
</dbReference>
<evidence type="ECO:0000313" key="3">
    <source>
        <dbReference type="Proteomes" id="UP000287166"/>
    </source>
</evidence>
<feature type="region of interest" description="Disordered" evidence="1">
    <location>
        <begin position="417"/>
        <end position="550"/>
    </location>
</feature>
<dbReference type="EMBL" id="BFAD01000002">
    <property type="protein sequence ID" value="GBE79355.1"/>
    <property type="molecule type" value="Genomic_DNA"/>
</dbReference>
<feature type="region of interest" description="Disordered" evidence="1">
    <location>
        <begin position="1"/>
        <end position="71"/>
    </location>
</feature>
<dbReference type="OrthoDB" id="2804766at2759"/>
<dbReference type="InParanoid" id="A0A401GB13"/>
<sequence length="668" mass="73079">MNIQPCRHSFFNRSALRQQVKRRPPKRPIDHVDEPAHGTLSKKSKHKENVPPKDPVREKSAKRLGGYKTTPWREEPRQIIDLTHSDHEPLHSTTKENVLSCGLRTTPPNEYAPLSGHTLLTPPPTMKHRNGIPPLSIKGFLPMTLSSSSESTPTPANHHAGNLIRLLTPCTPVSRSRSFLPSHGGSSPSTTSSTGFSSLVATQVQIGAARPGKRKRTSQREAVVLSQVSRRLLSSSRGSCPTPVAFKKPQVPPKPLTLPRTMESISRLARGPVHDVAASVLLDDDDIFVPSSQTQELHISPALAAKSLPRLNFTFRMPLGHFDDGEIIPTSQSQERELEIPDSDLGVGSQRHESISKEAMRISQQPRKHITSRDALHEVRNALSLVSESLEFVPSSQSQLEKELDMASVSPICLVDSSRRSSENEGNGRAQRPIPLSSEGSEEVSDRVQDKDNQVLNSPVHPSQGESQYSNGVHSQLYTSPPHPPTSYGSSLGDVDKFNLAPDTPPQLRAFRDMFNDEPSFLQDSENTDAHSCSVGISASPPSNTQDPPFVVSRDQFLRSYSLTEPESDDTPLSLLANPPIRQEETDLLQHRVPHREVDAITIRIPGKSSNDADDEGASSSSADQPLSIPHSFDEGMTYSSVSGSSSIPAVVADFFDMFDSDDSVGDI</sequence>
<gene>
    <name evidence="2" type="ORF">SCP_0205530</name>
</gene>
<keyword evidence="3" id="KW-1185">Reference proteome</keyword>
<feature type="region of interest" description="Disordered" evidence="1">
    <location>
        <begin position="234"/>
        <end position="256"/>
    </location>
</feature>
<dbReference type="AlphaFoldDB" id="A0A401GB13"/>
<feature type="region of interest" description="Disordered" evidence="1">
    <location>
        <begin position="175"/>
        <end position="195"/>
    </location>
</feature>
<feature type="compositionally biased region" description="Polar residues" evidence="1">
    <location>
        <begin position="454"/>
        <end position="479"/>
    </location>
</feature>
<organism evidence="2 3">
    <name type="scientific">Sparassis crispa</name>
    <dbReference type="NCBI Taxonomy" id="139825"/>
    <lineage>
        <taxon>Eukaryota</taxon>
        <taxon>Fungi</taxon>
        <taxon>Dikarya</taxon>
        <taxon>Basidiomycota</taxon>
        <taxon>Agaricomycotina</taxon>
        <taxon>Agaricomycetes</taxon>
        <taxon>Polyporales</taxon>
        <taxon>Sparassidaceae</taxon>
        <taxon>Sparassis</taxon>
    </lineage>
</organism>
<accession>A0A401GB13</accession>
<dbReference type="RefSeq" id="XP_027610268.1">
    <property type="nucleotide sequence ID" value="XM_027754467.1"/>
</dbReference>
<reference evidence="2 3" key="1">
    <citation type="journal article" date="2018" name="Sci. Rep.">
        <title>Genome sequence of the cauliflower mushroom Sparassis crispa (Hanabiratake) and its association with beneficial usage.</title>
        <authorList>
            <person name="Kiyama R."/>
            <person name="Furutani Y."/>
            <person name="Kawaguchi K."/>
            <person name="Nakanishi T."/>
        </authorList>
    </citation>
    <scope>NUCLEOTIDE SEQUENCE [LARGE SCALE GENOMIC DNA]</scope>
</reference>
<evidence type="ECO:0000313" key="2">
    <source>
        <dbReference type="EMBL" id="GBE79355.1"/>
    </source>
</evidence>
<feature type="compositionally biased region" description="Low complexity" evidence="1">
    <location>
        <begin position="182"/>
        <end position="195"/>
    </location>
</feature>
<feature type="compositionally biased region" description="Polar residues" evidence="1">
    <location>
        <begin position="535"/>
        <end position="547"/>
    </location>
</feature>
<dbReference type="GeneID" id="38776272"/>
<feature type="region of interest" description="Disordered" evidence="1">
    <location>
        <begin position="602"/>
        <end position="645"/>
    </location>
</feature>